<feature type="signal peptide" evidence="1">
    <location>
        <begin position="1"/>
        <end position="18"/>
    </location>
</feature>
<proteinExistence type="predicted"/>
<feature type="chain" id="PRO_5001775110" evidence="1">
    <location>
        <begin position="19"/>
        <end position="255"/>
    </location>
</feature>
<organism evidence="2 3">
    <name type="scientific">Pseudallescheria apiosperma</name>
    <name type="common">Scedosporium apiospermum</name>
    <dbReference type="NCBI Taxonomy" id="563466"/>
    <lineage>
        <taxon>Eukaryota</taxon>
        <taxon>Fungi</taxon>
        <taxon>Dikarya</taxon>
        <taxon>Ascomycota</taxon>
        <taxon>Pezizomycotina</taxon>
        <taxon>Sordariomycetes</taxon>
        <taxon>Hypocreomycetidae</taxon>
        <taxon>Microascales</taxon>
        <taxon>Microascaceae</taxon>
        <taxon>Scedosporium</taxon>
    </lineage>
</organism>
<evidence type="ECO:0000313" key="3">
    <source>
        <dbReference type="Proteomes" id="UP000028545"/>
    </source>
</evidence>
<accession>A0A084FW52</accession>
<dbReference type="EMBL" id="JOWA01000154">
    <property type="protein sequence ID" value="KEZ39314.1"/>
    <property type="molecule type" value="Genomic_DNA"/>
</dbReference>
<dbReference type="OMA" id="GAPECAQ"/>
<dbReference type="Proteomes" id="UP000028545">
    <property type="component" value="Unassembled WGS sequence"/>
</dbReference>
<sequence length="255" mass="26350">MKVYFTLAALAQALLVLAHDHHVEPRNPPFGRGNGGGGYGGGYGRGGPFGSGGSGCAKDCVSSYWETATPTPSAFCDEGSPLRTCISSACASQADEYKSYSDRSSSLCSKYESCSSTGTYTYTYQTPDQDWPFGAGWRGTKTWPTGEVVVTGCPWDGNGWGFPFWGGLGGDGFWSSLGPGWQYTTVTTTVEQAGSTNQVYAVEQAVSDDVTTVRTIGLAAAATGSSSGDSSGGSMVSVKVTGALLGAMLCVVGLM</sequence>
<dbReference type="AlphaFoldDB" id="A0A084FW52"/>
<keyword evidence="1" id="KW-0732">Signal</keyword>
<keyword evidence="3" id="KW-1185">Reference proteome</keyword>
<dbReference type="RefSeq" id="XP_016639113.1">
    <property type="nucleotide sequence ID" value="XM_016783666.1"/>
</dbReference>
<evidence type="ECO:0000313" key="2">
    <source>
        <dbReference type="EMBL" id="KEZ39314.1"/>
    </source>
</evidence>
<name>A0A084FW52_PSEDA</name>
<dbReference type="KEGG" id="sapo:SAPIO_CDS10002"/>
<dbReference type="OrthoDB" id="4848025at2759"/>
<dbReference type="GeneID" id="27719155"/>
<gene>
    <name evidence="2" type="ORF">SAPIO_CDS10002</name>
</gene>
<reference evidence="2 3" key="1">
    <citation type="journal article" date="2014" name="Genome Announc.">
        <title>Draft genome sequence of the pathogenic fungus Scedosporium apiospermum.</title>
        <authorList>
            <person name="Vandeputte P."/>
            <person name="Ghamrawi S."/>
            <person name="Rechenmann M."/>
            <person name="Iltis A."/>
            <person name="Giraud S."/>
            <person name="Fleury M."/>
            <person name="Thornton C."/>
            <person name="Delhaes L."/>
            <person name="Meyer W."/>
            <person name="Papon N."/>
            <person name="Bouchara J.P."/>
        </authorList>
    </citation>
    <scope>NUCLEOTIDE SEQUENCE [LARGE SCALE GENOMIC DNA]</scope>
    <source>
        <strain evidence="2 3">IHEM 14462</strain>
    </source>
</reference>
<protein>
    <submittedName>
        <fullName evidence="2">Uncharacterized protein</fullName>
    </submittedName>
</protein>
<comment type="caution">
    <text evidence="2">The sequence shown here is derived from an EMBL/GenBank/DDBJ whole genome shotgun (WGS) entry which is preliminary data.</text>
</comment>
<dbReference type="HOGENOM" id="CLU_1133499_0_0_1"/>
<evidence type="ECO:0000256" key="1">
    <source>
        <dbReference type="SAM" id="SignalP"/>
    </source>
</evidence>
<dbReference type="VEuPathDB" id="FungiDB:SAPIO_CDS10002"/>